<dbReference type="PANTHER" id="PTHR31297">
    <property type="entry name" value="GLUCAN ENDO-1,6-BETA-GLUCOSIDASE B"/>
    <property type="match status" value="1"/>
</dbReference>
<keyword evidence="3" id="KW-0136">Cellulose degradation</keyword>
<accession>A0A5M6IVQ8</accession>
<feature type="domain" description="Glycoside hydrolase family 5" evidence="8">
    <location>
        <begin position="46"/>
        <end position="335"/>
    </location>
</feature>
<dbReference type="AlphaFoldDB" id="A0A5M6IVQ8"/>
<keyword evidence="5 7" id="KW-0326">Glycosidase</keyword>
<dbReference type="GO" id="GO:0030245">
    <property type="term" value="P:cellulose catabolic process"/>
    <property type="evidence" value="ECO:0007669"/>
    <property type="project" value="UniProtKB-KW"/>
</dbReference>
<dbReference type="GO" id="GO:0005576">
    <property type="term" value="C:extracellular region"/>
    <property type="evidence" value="ECO:0007669"/>
    <property type="project" value="TreeGrafter"/>
</dbReference>
<evidence type="ECO:0000256" key="3">
    <source>
        <dbReference type="ARBA" id="ARBA00023001"/>
    </source>
</evidence>
<dbReference type="Pfam" id="PF00150">
    <property type="entry name" value="Cellulase"/>
    <property type="match status" value="1"/>
</dbReference>
<evidence type="ECO:0000313" key="10">
    <source>
        <dbReference type="Proteomes" id="UP000325255"/>
    </source>
</evidence>
<dbReference type="InterPro" id="IPR001547">
    <property type="entry name" value="Glyco_hydro_5"/>
</dbReference>
<proteinExistence type="inferred from homology"/>
<keyword evidence="4" id="KW-0119">Carbohydrate metabolism</keyword>
<dbReference type="SUPFAM" id="SSF51445">
    <property type="entry name" value="(Trans)glycosidases"/>
    <property type="match status" value="1"/>
</dbReference>
<dbReference type="OrthoDB" id="9800955at2"/>
<keyword evidence="10" id="KW-1185">Reference proteome</keyword>
<dbReference type="InterPro" id="IPR050386">
    <property type="entry name" value="Glycosyl_hydrolase_5"/>
</dbReference>
<dbReference type="InterPro" id="IPR017853">
    <property type="entry name" value="GH"/>
</dbReference>
<evidence type="ECO:0000256" key="6">
    <source>
        <dbReference type="ARBA" id="ARBA00023326"/>
    </source>
</evidence>
<dbReference type="RefSeq" id="WP_150040835.1">
    <property type="nucleotide sequence ID" value="NZ_OW485601.1"/>
</dbReference>
<evidence type="ECO:0000256" key="7">
    <source>
        <dbReference type="RuleBase" id="RU361153"/>
    </source>
</evidence>
<evidence type="ECO:0000256" key="4">
    <source>
        <dbReference type="ARBA" id="ARBA00023277"/>
    </source>
</evidence>
<comment type="caution">
    <text evidence="9">The sequence shown here is derived from an EMBL/GenBank/DDBJ whole genome shotgun (WGS) entry which is preliminary data.</text>
</comment>
<evidence type="ECO:0000256" key="2">
    <source>
        <dbReference type="ARBA" id="ARBA00022801"/>
    </source>
</evidence>
<evidence type="ECO:0000259" key="8">
    <source>
        <dbReference type="Pfam" id="PF00150"/>
    </source>
</evidence>
<keyword evidence="2 7" id="KW-0378">Hydrolase</keyword>
<sequence>MIIPMAQMMRVLVILITVFFGFYSSAHADVPAERLSVMERGINFTNWFRFPVSRDDRFLANYISDQELDSLHQVGFTFVRLAVQPDVLAGRTGLLVDTIKRIQRHGFGVMVGWHKHDWKLESSPTDAKALLDLWQRTAPALRGLDPKLTFPEIVNEPVFSDPARWGALQQEALGRIRAALPDATVVLTGPDWSSIKGLKSLSPVADRNVVYTIHIYEPQVLTTVGAFEPSLDHRALARLPFPTSSPQDCARAQAAAADTRTREVAKWYCSEHWDAEKVRQAVRRAGEWARRNEVHLVAGEFGASNRLDRATRLAWITAMRTAMEREGIGWALWGYDDSLGFALRPHPGARLDPDLLAALGLHAQR</sequence>
<evidence type="ECO:0000256" key="1">
    <source>
        <dbReference type="ARBA" id="ARBA00005641"/>
    </source>
</evidence>
<dbReference type="Gene3D" id="3.20.20.80">
    <property type="entry name" value="Glycosidases"/>
    <property type="match status" value="1"/>
</dbReference>
<dbReference type="Proteomes" id="UP000325255">
    <property type="component" value="Unassembled WGS sequence"/>
</dbReference>
<gene>
    <name evidence="9" type="ORF">F1189_11210</name>
</gene>
<protein>
    <submittedName>
        <fullName evidence="9">Glycoside hydrolase family 5 protein</fullName>
    </submittedName>
</protein>
<evidence type="ECO:0000256" key="5">
    <source>
        <dbReference type="ARBA" id="ARBA00023295"/>
    </source>
</evidence>
<dbReference type="GO" id="GO:0009986">
    <property type="term" value="C:cell surface"/>
    <property type="evidence" value="ECO:0007669"/>
    <property type="project" value="TreeGrafter"/>
</dbReference>
<name>A0A5M6IVQ8_9PROT</name>
<dbReference type="PANTHER" id="PTHR31297:SF41">
    <property type="entry name" value="ENDOGLUCANASE, PUTATIVE (AFU_ORTHOLOGUE AFUA_5G01830)-RELATED"/>
    <property type="match status" value="1"/>
</dbReference>
<reference evidence="9 10" key="1">
    <citation type="submission" date="2019-09" db="EMBL/GenBank/DDBJ databases">
        <title>Genome sequence of Rhodovastum atsumiense, a diverse member of the Acetobacteraceae family of non-sulfur purple photosynthetic bacteria.</title>
        <authorList>
            <person name="Meyer T."/>
            <person name="Kyndt J."/>
        </authorList>
    </citation>
    <scope>NUCLEOTIDE SEQUENCE [LARGE SCALE GENOMIC DNA]</scope>
    <source>
        <strain evidence="9 10">DSM 21279</strain>
    </source>
</reference>
<dbReference type="GO" id="GO:0008422">
    <property type="term" value="F:beta-glucosidase activity"/>
    <property type="evidence" value="ECO:0007669"/>
    <property type="project" value="TreeGrafter"/>
</dbReference>
<organism evidence="9 10">
    <name type="scientific">Rhodovastum atsumiense</name>
    <dbReference type="NCBI Taxonomy" id="504468"/>
    <lineage>
        <taxon>Bacteria</taxon>
        <taxon>Pseudomonadati</taxon>
        <taxon>Pseudomonadota</taxon>
        <taxon>Alphaproteobacteria</taxon>
        <taxon>Acetobacterales</taxon>
        <taxon>Acetobacteraceae</taxon>
        <taxon>Rhodovastum</taxon>
    </lineage>
</organism>
<evidence type="ECO:0000313" key="9">
    <source>
        <dbReference type="EMBL" id="KAA5612019.1"/>
    </source>
</evidence>
<dbReference type="EMBL" id="VWPK01000015">
    <property type="protein sequence ID" value="KAA5612019.1"/>
    <property type="molecule type" value="Genomic_DNA"/>
</dbReference>
<comment type="similarity">
    <text evidence="1 7">Belongs to the glycosyl hydrolase 5 (cellulase A) family.</text>
</comment>
<keyword evidence="6" id="KW-0624">Polysaccharide degradation</keyword>